<organism evidence="3 4">
    <name type="scientific">Teladorsagia circumcincta</name>
    <name type="common">Brown stomach worm</name>
    <name type="synonym">Ostertagia circumcincta</name>
    <dbReference type="NCBI Taxonomy" id="45464"/>
    <lineage>
        <taxon>Eukaryota</taxon>
        <taxon>Metazoa</taxon>
        <taxon>Ecdysozoa</taxon>
        <taxon>Nematoda</taxon>
        <taxon>Chromadorea</taxon>
        <taxon>Rhabditida</taxon>
        <taxon>Rhabditina</taxon>
        <taxon>Rhabditomorpha</taxon>
        <taxon>Strongyloidea</taxon>
        <taxon>Trichostrongylidae</taxon>
        <taxon>Teladorsagia</taxon>
    </lineage>
</organism>
<evidence type="ECO:0000313" key="4">
    <source>
        <dbReference type="Proteomes" id="UP000230423"/>
    </source>
</evidence>
<keyword evidence="4" id="KW-1185">Reference proteome</keyword>
<protein>
    <submittedName>
        <fullName evidence="3">Kelch repeat protein</fullName>
    </submittedName>
</protein>
<name>A0A2G9T616_TELCI</name>
<dbReference type="OrthoDB" id="20684at2759"/>
<dbReference type="SUPFAM" id="SSF117281">
    <property type="entry name" value="Kelch motif"/>
    <property type="match status" value="1"/>
</dbReference>
<dbReference type="Pfam" id="PF01344">
    <property type="entry name" value="Kelch_1"/>
    <property type="match status" value="2"/>
</dbReference>
<dbReference type="EMBL" id="KZ413829">
    <property type="protein sequence ID" value="PIO53385.1"/>
    <property type="molecule type" value="Genomic_DNA"/>
</dbReference>
<dbReference type="PANTHER" id="PTHR45632">
    <property type="entry name" value="LD33804P"/>
    <property type="match status" value="1"/>
</dbReference>
<dbReference type="SMART" id="SM00612">
    <property type="entry name" value="Kelch"/>
    <property type="match status" value="1"/>
</dbReference>
<accession>A0A2G9T616</accession>
<proteinExistence type="predicted"/>
<dbReference type="Proteomes" id="UP000230423">
    <property type="component" value="Unassembled WGS sequence"/>
</dbReference>
<dbReference type="Gene3D" id="2.120.10.80">
    <property type="entry name" value="Kelch-type beta propeller"/>
    <property type="match status" value="1"/>
</dbReference>
<evidence type="ECO:0000313" key="3">
    <source>
        <dbReference type="EMBL" id="PIO53385.1"/>
    </source>
</evidence>
<dbReference type="PANTHER" id="PTHR45632:SF3">
    <property type="entry name" value="KELCH-LIKE PROTEIN 32"/>
    <property type="match status" value="1"/>
</dbReference>
<keyword evidence="1" id="KW-0880">Kelch repeat</keyword>
<dbReference type="AlphaFoldDB" id="A0A2G9T616"/>
<evidence type="ECO:0000256" key="1">
    <source>
        <dbReference type="ARBA" id="ARBA00022441"/>
    </source>
</evidence>
<sequence length="81" mass="8748">MSVRRQTLGAAALDGFVYAVGGVNNSQSLDTVERYDIFRNEWIRVASLGTGRENVSVSVLNGCLYAVGGYDGNAVFNTVER</sequence>
<evidence type="ECO:0000256" key="2">
    <source>
        <dbReference type="ARBA" id="ARBA00022737"/>
    </source>
</evidence>
<keyword evidence="2" id="KW-0677">Repeat</keyword>
<dbReference type="InterPro" id="IPR006652">
    <property type="entry name" value="Kelch_1"/>
</dbReference>
<gene>
    <name evidence="3" type="ORF">TELCIR_25282</name>
</gene>
<reference evidence="3 4" key="1">
    <citation type="submission" date="2015-09" db="EMBL/GenBank/DDBJ databases">
        <title>Draft genome of the parasitic nematode Teladorsagia circumcincta isolate WARC Sus (inbred).</title>
        <authorList>
            <person name="Mitreva M."/>
        </authorList>
    </citation>
    <scope>NUCLEOTIDE SEQUENCE [LARGE SCALE GENOMIC DNA]</scope>
    <source>
        <strain evidence="3 4">S</strain>
    </source>
</reference>
<dbReference type="InterPro" id="IPR015915">
    <property type="entry name" value="Kelch-typ_b-propeller"/>
</dbReference>